<reference evidence="1 2" key="1">
    <citation type="submission" date="2017-07" db="EMBL/GenBank/DDBJ databases">
        <title>Leptospira spp. isolated from tropical soils.</title>
        <authorList>
            <person name="Thibeaux R."/>
            <person name="Iraola G."/>
            <person name="Ferres I."/>
            <person name="Bierque E."/>
            <person name="Girault D."/>
            <person name="Soupe-Gilbert M.-E."/>
            <person name="Picardeau M."/>
            <person name="Goarant C."/>
        </authorList>
    </citation>
    <scope>NUCLEOTIDE SEQUENCE [LARGE SCALE GENOMIC DNA]</scope>
    <source>
        <strain evidence="1 2">MCA1-C-A1</strain>
    </source>
</reference>
<dbReference type="OrthoDB" id="324117at2"/>
<proteinExistence type="predicted"/>
<keyword evidence="2" id="KW-1185">Reference proteome</keyword>
<dbReference type="AlphaFoldDB" id="A0A2M9X8L5"/>
<protein>
    <submittedName>
        <fullName evidence="1">Uncharacterized protein</fullName>
    </submittedName>
</protein>
<name>A0A2M9X8L5_9LEPT</name>
<dbReference type="EMBL" id="NPDN01000020">
    <property type="protein sequence ID" value="PJZ23892.1"/>
    <property type="molecule type" value="Genomic_DNA"/>
</dbReference>
<sequence>MKINFSSQSDDDRENHVISEFVEFIADDFGEFEIINIERIPETDFQTPDFLVRDLLSIVEIKKVTEDPSYMQKIGSLRHDILSKIKREVENKLGNLTDNILVSINNSKALKSRGKEYESLIQNISKDIREKNDYGFSGDYGYRIDRNSEGAPRLTVIYSGFEYPSPEKLARHLKDVMANAIVQLNNYKEAYRLKDYKKILVFDHFFTHAEDLSLTVNAIEIAYNLLSSKDLDNIFLQMNKAIIKVR</sequence>
<evidence type="ECO:0000313" key="1">
    <source>
        <dbReference type="EMBL" id="PJZ23892.1"/>
    </source>
</evidence>
<evidence type="ECO:0000313" key="2">
    <source>
        <dbReference type="Proteomes" id="UP000232196"/>
    </source>
</evidence>
<comment type="caution">
    <text evidence="1">The sequence shown here is derived from an EMBL/GenBank/DDBJ whole genome shotgun (WGS) entry which is preliminary data.</text>
</comment>
<dbReference type="Proteomes" id="UP000232196">
    <property type="component" value="Unassembled WGS sequence"/>
</dbReference>
<gene>
    <name evidence="1" type="ORF">CH357_18830</name>
</gene>
<organism evidence="1 2">
    <name type="scientific">Leptospira hartskeerlii</name>
    <dbReference type="NCBI Taxonomy" id="2023177"/>
    <lineage>
        <taxon>Bacteria</taxon>
        <taxon>Pseudomonadati</taxon>
        <taxon>Spirochaetota</taxon>
        <taxon>Spirochaetia</taxon>
        <taxon>Leptospirales</taxon>
        <taxon>Leptospiraceae</taxon>
        <taxon>Leptospira</taxon>
    </lineage>
</organism>
<dbReference type="RefSeq" id="WP_100708313.1">
    <property type="nucleotide sequence ID" value="NZ_NPDL01000018.1"/>
</dbReference>
<accession>A0A2M9X8L5</accession>